<feature type="compositionally biased region" description="Low complexity" evidence="7">
    <location>
        <begin position="759"/>
        <end position="769"/>
    </location>
</feature>
<dbReference type="Pfam" id="PF04464">
    <property type="entry name" value="Glyphos_transf"/>
    <property type="match status" value="1"/>
</dbReference>
<accession>A0ABS2TZT9</accession>
<evidence type="ECO:0000313" key="9">
    <source>
        <dbReference type="EMBL" id="MBM9508864.1"/>
    </source>
</evidence>
<dbReference type="EMBL" id="JADKYB010000020">
    <property type="protein sequence ID" value="MBM9508864.1"/>
    <property type="molecule type" value="Genomic_DNA"/>
</dbReference>
<feature type="compositionally biased region" description="Polar residues" evidence="7">
    <location>
        <begin position="737"/>
        <end position="749"/>
    </location>
</feature>
<dbReference type="InterPro" id="IPR051612">
    <property type="entry name" value="Teichoic_Acid_Biosynth"/>
</dbReference>
<evidence type="ECO:0000256" key="4">
    <source>
        <dbReference type="ARBA" id="ARBA00022679"/>
    </source>
</evidence>
<dbReference type="InterPro" id="IPR001173">
    <property type="entry name" value="Glyco_trans_2-like"/>
</dbReference>
<proteinExistence type="inferred from homology"/>
<keyword evidence="10" id="KW-1185">Reference proteome</keyword>
<comment type="caution">
    <text evidence="9">The sequence shown here is derived from an EMBL/GenBank/DDBJ whole genome shotgun (WGS) entry which is preliminary data.</text>
</comment>
<feature type="compositionally biased region" description="Low complexity" evidence="7">
    <location>
        <begin position="621"/>
        <end position="641"/>
    </location>
</feature>
<dbReference type="Gene3D" id="3.40.50.12580">
    <property type="match status" value="1"/>
</dbReference>
<feature type="region of interest" description="Disordered" evidence="7">
    <location>
        <begin position="521"/>
        <end position="801"/>
    </location>
</feature>
<keyword evidence="3" id="KW-1003">Cell membrane</keyword>
<organism evidence="9 10">
    <name type="scientific">Actinacidiphila acididurans</name>
    <dbReference type="NCBI Taxonomy" id="2784346"/>
    <lineage>
        <taxon>Bacteria</taxon>
        <taxon>Bacillati</taxon>
        <taxon>Actinomycetota</taxon>
        <taxon>Actinomycetes</taxon>
        <taxon>Kitasatosporales</taxon>
        <taxon>Streptomycetaceae</taxon>
        <taxon>Actinacidiphila</taxon>
    </lineage>
</organism>
<sequence length="1438" mass="152820">MEPRLTVVVPVHNVERYLDDCLASIAGQSFGALDVVMVDDGSTDAGPRIAAGWARRDRRFRLVLQDNAGLGHARNTGVRHADDRTRYLAFADSDDVVAPGAYERLVGLLEESGSDFATGNVYRLDARGRGQAWQQRGMTRTVTRTHITRDLGLLADRVAWNKVFRRAFWERHALAFPEGVLYEDTPVTIPAHFLAEAVDVLADHVYYWRLREGSITRRRTDVTGVRDRIAGVDRVSRFLAASFPAHKRDYDRSVLTDDLLYFMAALPVAGPEYRRTFMAGARDWLARVDRSLLAALPVELRMRWRLVDEGRLADLMVVLGHELAGGRGVFDLAGPPLRRRRAVLPRPDGSPVPLPRSAVAVRAPDLPVVARLREAVWRDGRLVLRGHAYIRNVDAPSRHSVLRAALATCGRRTLLLPLRAITSPEVTDASGQERHCYDWAGFEIVLDPRRLRHGGALRPGQWRIGIVLATGTRVRPAALRPDESCSGASPAPYRVTDGLRLVPWFSDGRLQVAVEPVRARLTGHRTRPVPGRLGGSLDGSPAAASNPGTSGDRGSGSTMGPGTRPSSGDDPGSGSDQGPGSNQSTGTHSGPDSTPSTDTHPSSGSTPGTRTHPSWAGGQDPGTHPSSGDDPGSDTDQGPGSNQSTGTHSDAGGTPATGPHPNWDATPGTGTYPGTGSGPGTGGDWGSGGDQDSNSTSGPDPHQNSDTTPGTGSGPGPGRNPGTSGDQGPGAHPASGSDPSQGGNQSTGPHSDAGGTPGTGTQPSSGSTPDAGTHPSSGSAPGTSINSNSRTTPATGAAPPERAVRIELALRERRPPVALRLRGPVPGGALDVPITVESGGAGGGWVRALAVVRPDRLTAARPTADGLPREVVPPTGVTWRAEVLFADGSTARVAVDGPPAPCRCPLPPAADGTSRELSVEAGPAGTLVLRDDLPQIFADTLTRTSGGRFRVEGALPAAGTKNDALLVLRHDTYAAEVTVPVAVTGERFAAEPDAAALPHAGQWRLLLRADGRDTPVRLAAAGPEPVPLDLSARGRALRLDRRDHDHLAVTASGTVPAADRGPYRQRLLRERHYPVLARRALRPAVLYSSFDGHDCGDSPRAVHEELVRRGAPVEHLWVVRDGRTAVPVAGRAVVHGSHAWYEALARSRYVLTNTHLPPWFERRPGQRVVQTWHGTPVKRIGLDLAGTLCAALDHGWPPQRGGKQWSLLLSPSAAATPVLRRALDFRGEIAETGLPRTDRLCAEDRDKVADEVRARLGLPAGRTVVLYAPTVRDDESYGAGRHRLHLPLDLAALERELAGSHVLLVRAHPLVADTVPADGRFVRDVSGHPDLAELLLAADVLVTDYSAVLADFAVTGRPVLLYAPDLAYFRDTLRGFAVDHERVAPGPLLESTAALIEALRDPAAAVRPYEAAYAAFRSAFCHLDDGRAAARVADLMLC</sequence>
<dbReference type="InterPro" id="IPR043148">
    <property type="entry name" value="TagF_C"/>
</dbReference>
<keyword evidence="6" id="KW-0472">Membrane</keyword>
<dbReference type="PANTHER" id="PTHR37316:SF3">
    <property type="entry name" value="TEICHOIC ACID GLYCEROL-PHOSPHATE TRANSFERASE"/>
    <property type="match status" value="1"/>
</dbReference>
<feature type="compositionally biased region" description="Polar residues" evidence="7">
    <location>
        <begin position="774"/>
        <end position="794"/>
    </location>
</feature>
<dbReference type="Proteomes" id="UP000749040">
    <property type="component" value="Unassembled WGS sequence"/>
</dbReference>
<name>A0ABS2TZT9_9ACTN</name>
<evidence type="ECO:0000256" key="5">
    <source>
        <dbReference type="ARBA" id="ARBA00022944"/>
    </source>
</evidence>
<reference evidence="9 10" key="1">
    <citation type="submission" date="2021-01" db="EMBL/GenBank/DDBJ databases">
        <title>Streptomyces acididurans sp. nov., isolated from a peat swamp forest soil.</title>
        <authorList>
            <person name="Chantavorakit T."/>
            <person name="Duangmal K."/>
        </authorList>
    </citation>
    <scope>NUCLEOTIDE SEQUENCE [LARGE SCALE GENOMIC DNA]</scope>
    <source>
        <strain evidence="9 10">KK5PA1</strain>
    </source>
</reference>
<evidence type="ECO:0000256" key="1">
    <source>
        <dbReference type="ARBA" id="ARBA00004202"/>
    </source>
</evidence>
<evidence type="ECO:0000256" key="3">
    <source>
        <dbReference type="ARBA" id="ARBA00022475"/>
    </source>
</evidence>
<dbReference type="SUPFAM" id="SSF53756">
    <property type="entry name" value="UDP-Glycosyltransferase/glycogen phosphorylase"/>
    <property type="match status" value="1"/>
</dbReference>
<dbReference type="InterPro" id="IPR043149">
    <property type="entry name" value="TagF_N"/>
</dbReference>
<comment type="subcellular location">
    <subcellularLocation>
        <location evidence="1">Cell membrane</location>
        <topology evidence="1">Peripheral membrane protein</topology>
    </subcellularLocation>
</comment>
<comment type="similarity">
    <text evidence="2">Belongs to the CDP-glycerol glycerophosphotransferase family.</text>
</comment>
<dbReference type="CDD" id="cd00761">
    <property type="entry name" value="Glyco_tranf_GTA_type"/>
    <property type="match status" value="1"/>
</dbReference>
<keyword evidence="5" id="KW-0777">Teichoic acid biosynthesis</keyword>
<dbReference type="Gene3D" id="3.40.50.11820">
    <property type="match status" value="1"/>
</dbReference>
<dbReference type="InterPro" id="IPR007554">
    <property type="entry name" value="Glycerophosphate_synth"/>
</dbReference>
<dbReference type="InterPro" id="IPR029044">
    <property type="entry name" value="Nucleotide-diphossugar_trans"/>
</dbReference>
<feature type="compositionally biased region" description="Gly residues" evidence="7">
    <location>
        <begin position="671"/>
        <end position="689"/>
    </location>
</feature>
<dbReference type="PANTHER" id="PTHR37316">
    <property type="entry name" value="TEICHOIC ACID GLYCEROL-PHOSPHATE PRIMASE"/>
    <property type="match status" value="1"/>
</dbReference>
<dbReference type="SUPFAM" id="SSF53448">
    <property type="entry name" value="Nucleotide-diphospho-sugar transferases"/>
    <property type="match status" value="1"/>
</dbReference>
<keyword evidence="4" id="KW-0808">Transferase</keyword>
<evidence type="ECO:0000256" key="6">
    <source>
        <dbReference type="ARBA" id="ARBA00023136"/>
    </source>
</evidence>
<evidence type="ECO:0000313" key="10">
    <source>
        <dbReference type="Proteomes" id="UP000749040"/>
    </source>
</evidence>
<feature type="domain" description="Glycosyltransferase 2-like" evidence="8">
    <location>
        <begin position="6"/>
        <end position="167"/>
    </location>
</feature>
<gene>
    <name evidence="9" type="ORF">ITX44_30805</name>
</gene>
<dbReference type="Pfam" id="PF00535">
    <property type="entry name" value="Glycos_transf_2"/>
    <property type="match status" value="1"/>
</dbReference>
<feature type="compositionally biased region" description="Low complexity" evidence="7">
    <location>
        <begin position="560"/>
        <end position="614"/>
    </location>
</feature>
<evidence type="ECO:0000256" key="2">
    <source>
        <dbReference type="ARBA" id="ARBA00010488"/>
    </source>
</evidence>
<evidence type="ECO:0000256" key="7">
    <source>
        <dbReference type="SAM" id="MobiDB-lite"/>
    </source>
</evidence>
<evidence type="ECO:0000259" key="8">
    <source>
        <dbReference type="Pfam" id="PF00535"/>
    </source>
</evidence>
<feature type="compositionally biased region" description="Polar residues" evidence="7">
    <location>
        <begin position="694"/>
        <end position="706"/>
    </location>
</feature>
<dbReference type="Gene3D" id="3.90.550.10">
    <property type="entry name" value="Spore Coat Polysaccharide Biosynthesis Protein SpsA, Chain A"/>
    <property type="match status" value="1"/>
</dbReference>
<protein>
    <submittedName>
        <fullName evidence="9">CDP-glycerol glycerophosphotransferase family protein</fullName>
    </submittedName>
</protein>
<dbReference type="RefSeq" id="WP_205361287.1">
    <property type="nucleotide sequence ID" value="NZ_JADKYB010000020.1"/>
</dbReference>